<reference evidence="1 2" key="1">
    <citation type="journal article" date="2018" name="PLoS ONE">
        <title>The draft genome of Kipferlia bialata reveals reductive genome evolution in fornicate parasites.</title>
        <authorList>
            <person name="Tanifuji G."/>
            <person name="Takabayashi S."/>
            <person name="Kume K."/>
            <person name="Takagi M."/>
            <person name="Nakayama T."/>
            <person name="Kamikawa R."/>
            <person name="Inagaki Y."/>
            <person name="Hashimoto T."/>
        </authorList>
    </citation>
    <scope>NUCLEOTIDE SEQUENCE [LARGE SCALE GENOMIC DNA]</scope>
    <source>
        <strain evidence="1">NY0173</strain>
    </source>
</reference>
<proteinExistence type="predicted"/>
<gene>
    <name evidence="1" type="ORF">KIPB_002131</name>
</gene>
<keyword evidence="2" id="KW-1185">Reference proteome</keyword>
<comment type="caution">
    <text evidence="1">The sequence shown here is derived from an EMBL/GenBank/DDBJ whole genome shotgun (WGS) entry which is preliminary data.</text>
</comment>
<evidence type="ECO:0000313" key="2">
    <source>
        <dbReference type="Proteomes" id="UP000265618"/>
    </source>
</evidence>
<accession>A0A391NSD0</accession>
<evidence type="ECO:0000313" key="1">
    <source>
        <dbReference type="EMBL" id="GCA62228.1"/>
    </source>
</evidence>
<protein>
    <submittedName>
        <fullName evidence="1">Uncharacterized protein</fullName>
    </submittedName>
</protein>
<organism evidence="1 2">
    <name type="scientific">Kipferlia bialata</name>
    <dbReference type="NCBI Taxonomy" id="797122"/>
    <lineage>
        <taxon>Eukaryota</taxon>
        <taxon>Metamonada</taxon>
        <taxon>Carpediemonas-like organisms</taxon>
        <taxon>Kipferlia</taxon>
    </lineage>
</organism>
<dbReference type="Proteomes" id="UP000265618">
    <property type="component" value="Unassembled WGS sequence"/>
</dbReference>
<dbReference type="AlphaFoldDB" id="A0A391NSD0"/>
<name>A0A391NSD0_9EUKA</name>
<dbReference type="EMBL" id="BDIP01000333">
    <property type="protein sequence ID" value="GCA62228.1"/>
    <property type="molecule type" value="Genomic_DNA"/>
</dbReference>
<sequence>MRTPLVTSDAQTAAAFGVLDSDIHDLWTGKLETQVGGVLYKCNPSGVVEAQSLDTLEWESVYSGVLTGDCLLQHVIALDGCLYAVDDGLLPAESDQDNSDTRWCTFRKSMWRLELDKSSMGWKRISLEGLGRTWTYGPDWEWKGQFSHVTLMDSCIYVFVTTRHMDDEGEPELHNRSNAYFTYSPSNGLGPLCQAPDGELLSVHSIGQFLVAFRGSEGFSCGIFALDTISGEWQELPLPPLYPGSPIVGLYCWKEADLGMRLYTLSDDWCASLSGGIYTFARLSFGNGLQYPHIGDGEIQGDWRVVKYPMVFTNAADAERGGEYIDHVRDERYDAFHSYWETGFWGQGTASSAWRYYMEHSLCRRMPELADI</sequence>